<feature type="compositionally biased region" description="Basic and acidic residues" evidence="1">
    <location>
        <begin position="181"/>
        <end position="197"/>
    </location>
</feature>
<dbReference type="AlphaFoldDB" id="A0A6A6K6B2"/>
<gene>
    <name evidence="2" type="ORF">GH714_020563</name>
</gene>
<reference evidence="2 3" key="1">
    <citation type="journal article" date="2020" name="Mol. Plant">
        <title>The Chromosome-Based Rubber Tree Genome Provides New Insights into Spurge Genome Evolution and Rubber Biosynthesis.</title>
        <authorList>
            <person name="Liu J."/>
            <person name="Shi C."/>
            <person name="Shi C.C."/>
            <person name="Li W."/>
            <person name="Zhang Q.J."/>
            <person name="Zhang Y."/>
            <person name="Li K."/>
            <person name="Lu H.F."/>
            <person name="Shi C."/>
            <person name="Zhu S.T."/>
            <person name="Xiao Z.Y."/>
            <person name="Nan H."/>
            <person name="Yue Y."/>
            <person name="Zhu X.G."/>
            <person name="Wu Y."/>
            <person name="Hong X.N."/>
            <person name="Fan G.Y."/>
            <person name="Tong Y."/>
            <person name="Zhang D."/>
            <person name="Mao C.L."/>
            <person name="Liu Y.L."/>
            <person name="Hao S.J."/>
            <person name="Liu W.Q."/>
            <person name="Lv M.Q."/>
            <person name="Zhang H.B."/>
            <person name="Liu Y."/>
            <person name="Hu-Tang G.R."/>
            <person name="Wang J.P."/>
            <person name="Wang J.H."/>
            <person name="Sun Y.H."/>
            <person name="Ni S.B."/>
            <person name="Chen W.B."/>
            <person name="Zhang X.C."/>
            <person name="Jiao Y.N."/>
            <person name="Eichler E.E."/>
            <person name="Li G.H."/>
            <person name="Liu X."/>
            <person name="Gao L.Z."/>
        </authorList>
    </citation>
    <scope>NUCLEOTIDE SEQUENCE [LARGE SCALE GENOMIC DNA]</scope>
    <source>
        <strain evidence="3">cv. GT1</strain>
        <tissue evidence="2">Leaf</tissue>
    </source>
</reference>
<feature type="region of interest" description="Disordered" evidence="1">
    <location>
        <begin position="170"/>
        <end position="197"/>
    </location>
</feature>
<proteinExistence type="predicted"/>
<accession>A0A6A6K6B2</accession>
<keyword evidence="3" id="KW-1185">Reference proteome</keyword>
<name>A0A6A6K6B2_HEVBR</name>
<evidence type="ECO:0000313" key="3">
    <source>
        <dbReference type="Proteomes" id="UP000467840"/>
    </source>
</evidence>
<protein>
    <submittedName>
        <fullName evidence="2">Uncharacterized protein</fullName>
    </submittedName>
</protein>
<organism evidence="2 3">
    <name type="scientific">Hevea brasiliensis</name>
    <name type="common">Para rubber tree</name>
    <name type="synonym">Siphonia brasiliensis</name>
    <dbReference type="NCBI Taxonomy" id="3981"/>
    <lineage>
        <taxon>Eukaryota</taxon>
        <taxon>Viridiplantae</taxon>
        <taxon>Streptophyta</taxon>
        <taxon>Embryophyta</taxon>
        <taxon>Tracheophyta</taxon>
        <taxon>Spermatophyta</taxon>
        <taxon>Magnoliopsida</taxon>
        <taxon>eudicotyledons</taxon>
        <taxon>Gunneridae</taxon>
        <taxon>Pentapetalae</taxon>
        <taxon>rosids</taxon>
        <taxon>fabids</taxon>
        <taxon>Malpighiales</taxon>
        <taxon>Euphorbiaceae</taxon>
        <taxon>Crotonoideae</taxon>
        <taxon>Micrandreae</taxon>
        <taxon>Hevea</taxon>
    </lineage>
</organism>
<evidence type="ECO:0000256" key="1">
    <source>
        <dbReference type="SAM" id="MobiDB-lite"/>
    </source>
</evidence>
<feature type="region of interest" description="Disordered" evidence="1">
    <location>
        <begin position="1"/>
        <end position="151"/>
    </location>
</feature>
<feature type="compositionally biased region" description="Basic and acidic residues" evidence="1">
    <location>
        <begin position="34"/>
        <end position="64"/>
    </location>
</feature>
<evidence type="ECO:0000313" key="2">
    <source>
        <dbReference type="EMBL" id="KAF2284331.1"/>
    </source>
</evidence>
<dbReference type="EMBL" id="JAAGAX010000018">
    <property type="protein sequence ID" value="KAF2284331.1"/>
    <property type="molecule type" value="Genomic_DNA"/>
</dbReference>
<feature type="compositionally biased region" description="Basic and acidic residues" evidence="1">
    <location>
        <begin position="124"/>
        <end position="141"/>
    </location>
</feature>
<dbReference type="Proteomes" id="UP000467840">
    <property type="component" value="Chromosome 12"/>
</dbReference>
<sequence length="197" mass="21121">MGACATKPKVLKDDAQAPVPSPETAAEEVVPQVNKKEKQSVPVIEEVKDKKVVESEGDDRIKEIVDDDKAEDHTKEEQLGSEPAVSLKQGLSTAEKAREPEKGEQKVTEKPVEPLKQEPLATEKSAEVSETKLPEAKKSEIPVEPNPRLSVAGGPVKVVAEKVIGATSAAVDPKTSTGTTVEKKSEEIKDLTLDNKA</sequence>
<comment type="caution">
    <text evidence="2">The sequence shown here is derived from an EMBL/GenBank/DDBJ whole genome shotgun (WGS) entry which is preliminary data.</text>
</comment>
<feature type="compositionally biased region" description="Basic and acidic residues" evidence="1">
    <location>
        <begin position="95"/>
        <end position="116"/>
    </location>
</feature>